<evidence type="ECO:0000313" key="18">
    <source>
        <dbReference type="Proteomes" id="UP000460718"/>
    </source>
</evidence>
<evidence type="ECO:0000313" key="10">
    <source>
        <dbReference type="EMBL" id="KAE9249945.1"/>
    </source>
</evidence>
<dbReference type="EMBL" id="QXGC01000230">
    <property type="protein sequence ID" value="KAE9243945.1"/>
    <property type="molecule type" value="Genomic_DNA"/>
</dbReference>
<name>A0A6A3UDU5_9STRA</name>
<protein>
    <recommendedName>
        <fullName evidence="21">RxLR effector protein</fullName>
    </recommendedName>
</protein>
<evidence type="ECO:0000313" key="17">
    <source>
        <dbReference type="Proteomes" id="UP000441208"/>
    </source>
</evidence>
<feature type="transmembrane region" description="Helical" evidence="1">
    <location>
        <begin position="138"/>
        <end position="159"/>
    </location>
</feature>
<dbReference type="Proteomes" id="UP000437068">
    <property type="component" value="Unassembled WGS sequence"/>
</dbReference>
<evidence type="ECO:0008006" key="21">
    <source>
        <dbReference type="Google" id="ProtNLM"/>
    </source>
</evidence>
<dbReference type="EMBL" id="QXGB01000145">
    <property type="protein sequence ID" value="KAE9228024.1"/>
    <property type="molecule type" value="Genomic_DNA"/>
</dbReference>
<dbReference type="OrthoDB" id="121560at2759"/>
<evidence type="ECO:0000313" key="20">
    <source>
        <dbReference type="Proteomes" id="UP000488956"/>
    </source>
</evidence>
<dbReference type="Proteomes" id="UP000433483">
    <property type="component" value="Unassembled WGS sequence"/>
</dbReference>
<evidence type="ECO:0000313" key="12">
    <source>
        <dbReference type="Proteomes" id="UP000429523"/>
    </source>
</evidence>
<dbReference type="EMBL" id="QXGA01000260">
    <property type="protein sequence ID" value="KAE9149020.1"/>
    <property type="molecule type" value="Genomic_DNA"/>
</dbReference>
<organism evidence="7 16">
    <name type="scientific">Phytophthora fragariae</name>
    <dbReference type="NCBI Taxonomy" id="53985"/>
    <lineage>
        <taxon>Eukaryota</taxon>
        <taxon>Sar</taxon>
        <taxon>Stramenopiles</taxon>
        <taxon>Oomycota</taxon>
        <taxon>Peronosporomycetes</taxon>
        <taxon>Peronosporales</taxon>
        <taxon>Peronosporaceae</taxon>
        <taxon>Phytophthora</taxon>
    </lineage>
</organism>
<dbReference type="Proteomes" id="UP000488956">
    <property type="component" value="Unassembled WGS sequence"/>
</dbReference>
<keyword evidence="13" id="KW-1185">Reference proteome</keyword>
<evidence type="ECO:0000313" key="13">
    <source>
        <dbReference type="Proteomes" id="UP000433483"/>
    </source>
</evidence>
<dbReference type="EMBL" id="QXFX01000259">
    <property type="protein sequence ID" value="KAE9123203.1"/>
    <property type="molecule type" value="Genomic_DNA"/>
</dbReference>
<evidence type="ECO:0000313" key="9">
    <source>
        <dbReference type="EMBL" id="KAE9243945.1"/>
    </source>
</evidence>
<evidence type="ECO:0000313" key="8">
    <source>
        <dbReference type="EMBL" id="KAE9228024.1"/>
    </source>
</evidence>
<evidence type="ECO:0000313" key="11">
    <source>
        <dbReference type="EMBL" id="KAE9318054.1"/>
    </source>
</evidence>
<dbReference type="Proteomes" id="UP000440367">
    <property type="component" value="Unassembled WGS sequence"/>
</dbReference>
<keyword evidence="1" id="KW-0472">Membrane</keyword>
<dbReference type="EMBL" id="QXGE01000263">
    <property type="protein sequence ID" value="KAE9318054.1"/>
    <property type="molecule type" value="Genomic_DNA"/>
</dbReference>
<feature type="signal peptide" evidence="2">
    <location>
        <begin position="1"/>
        <end position="20"/>
    </location>
</feature>
<dbReference type="Proteomes" id="UP000476176">
    <property type="component" value="Unassembled WGS sequence"/>
</dbReference>
<evidence type="ECO:0000313" key="5">
    <source>
        <dbReference type="EMBL" id="KAE9122111.1"/>
    </source>
</evidence>
<evidence type="ECO:0000313" key="6">
    <source>
        <dbReference type="EMBL" id="KAE9123203.1"/>
    </source>
</evidence>
<dbReference type="EMBL" id="QXGD01000160">
    <property type="protein sequence ID" value="KAE9249945.1"/>
    <property type="molecule type" value="Genomic_DNA"/>
</dbReference>
<comment type="caution">
    <text evidence="7">The sequence shown here is derived from an EMBL/GenBank/DDBJ whole genome shotgun (WGS) entry which is preliminary data.</text>
</comment>
<keyword evidence="1" id="KW-0812">Transmembrane</keyword>
<reference evidence="12 13" key="1">
    <citation type="submission" date="2018-08" db="EMBL/GenBank/DDBJ databases">
        <title>Genomic investigation of the strawberry pathogen Phytophthora fragariae indicates pathogenicity is determined by transcriptional variation in three key races.</title>
        <authorList>
            <person name="Adams T.M."/>
            <person name="Armitage A.D."/>
            <person name="Sobczyk M.K."/>
            <person name="Bates H.J."/>
            <person name="Dunwell J.M."/>
            <person name="Nellist C.F."/>
            <person name="Harrison R.J."/>
        </authorList>
    </citation>
    <scope>NUCLEOTIDE SEQUENCE [LARGE SCALE GENOMIC DNA]</scope>
    <source>
        <strain evidence="11 14">A4</strain>
        <strain evidence="10 15">BC-1</strain>
        <strain evidence="9 19">BC-23</strain>
        <strain evidence="8 13">NOV-27</strain>
        <strain evidence="7 16">NOV-5</strain>
        <strain evidence="5 17">NOV-71</strain>
        <strain evidence="3 12">NOV-9</strain>
        <strain evidence="6 20">ONT-3</strain>
        <strain evidence="4 18">SCRP245</strain>
    </source>
</reference>
<evidence type="ECO:0000313" key="3">
    <source>
        <dbReference type="EMBL" id="KAE8942162.1"/>
    </source>
</evidence>
<keyword evidence="1" id="KW-1133">Transmembrane helix</keyword>
<evidence type="ECO:0000313" key="4">
    <source>
        <dbReference type="EMBL" id="KAE9018885.1"/>
    </source>
</evidence>
<evidence type="ECO:0000313" key="14">
    <source>
        <dbReference type="Proteomes" id="UP000437068"/>
    </source>
</evidence>
<evidence type="ECO:0000256" key="2">
    <source>
        <dbReference type="SAM" id="SignalP"/>
    </source>
</evidence>
<evidence type="ECO:0000313" key="19">
    <source>
        <dbReference type="Proteomes" id="UP000476176"/>
    </source>
</evidence>
<keyword evidence="2" id="KW-0732">Signal</keyword>
<accession>A0A6A3UDU5</accession>
<sequence length="168" mass="18315">MRSSCLLVLLLVTLALCVQGDRNFKEQDDSTEERVSMAEVVSKFSSKVNSAVANVLRKNPSLGKMLGKNPSIAKNVEALAKDEKLVKGLKNTKSFKVLRDAVKSNPQAVDAAKAERFGSIMVSRLRRIQWVGDVKGMAIAYGILFLALLGIGGAGAYIYNNVRNSYIH</sequence>
<dbReference type="EMBL" id="QXFZ01000303">
    <property type="protein sequence ID" value="KAE9122111.1"/>
    <property type="molecule type" value="Genomic_DNA"/>
</dbReference>
<evidence type="ECO:0000313" key="7">
    <source>
        <dbReference type="EMBL" id="KAE9149020.1"/>
    </source>
</evidence>
<dbReference type="Proteomes" id="UP000440732">
    <property type="component" value="Unassembled WGS sequence"/>
</dbReference>
<gene>
    <name evidence="11" type="ORF">PF001_g6552</name>
    <name evidence="10" type="ORF">PF002_g5030</name>
    <name evidence="9" type="ORF">PF004_g5893</name>
    <name evidence="8" type="ORF">PF005_g4487</name>
    <name evidence="7" type="ORF">PF006_g6455</name>
    <name evidence="5" type="ORF">PF007_g7575</name>
    <name evidence="3" type="ORF">PF009_g8078</name>
    <name evidence="6" type="ORF">PF010_g6487</name>
    <name evidence="4" type="ORF">PF011_g6065</name>
</gene>
<dbReference type="Proteomes" id="UP000441208">
    <property type="component" value="Unassembled WGS sequence"/>
</dbReference>
<proteinExistence type="predicted"/>
<evidence type="ECO:0000313" key="15">
    <source>
        <dbReference type="Proteomes" id="UP000440367"/>
    </source>
</evidence>
<dbReference type="EMBL" id="QXGF01000320">
    <property type="protein sequence ID" value="KAE8942162.1"/>
    <property type="molecule type" value="Genomic_DNA"/>
</dbReference>
<evidence type="ECO:0000313" key="16">
    <source>
        <dbReference type="Proteomes" id="UP000440732"/>
    </source>
</evidence>
<evidence type="ECO:0000256" key="1">
    <source>
        <dbReference type="SAM" id="Phobius"/>
    </source>
</evidence>
<feature type="chain" id="PRO_5036166235" description="RxLR effector protein" evidence="2">
    <location>
        <begin position="21"/>
        <end position="168"/>
    </location>
</feature>
<dbReference type="Proteomes" id="UP000460718">
    <property type="component" value="Unassembled WGS sequence"/>
</dbReference>
<dbReference type="AlphaFoldDB" id="A0A6A3UDU5"/>
<dbReference type="Proteomes" id="UP000429523">
    <property type="component" value="Unassembled WGS sequence"/>
</dbReference>
<dbReference type="EMBL" id="QXFW01000250">
    <property type="protein sequence ID" value="KAE9018885.1"/>
    <property type="molecule type" value="Genomic_DNA"/>
</dbReference>